<name>A0ABW9QNC5_9ACTN</name>
<evidence type="ECO:0000256" key="3">
    <source>
        <dbReference type="ARBA" id="ARBA00022801"/>
    </source>
</evidence>
<keyword evidence="3" id="KW-0378">Hydrolase</keyword>
<dbReference type="InterPro" id="IPR038765">
    <property type="entry name" value="Papain-like_cys_pep_sf"/>
</dbReference>
<dbReference type="PANTHER" id="PTHR47359:SF3">
    <property type="entry name" value="NLP_P60 DOMAIN-CONTAINING PROTEIN-RELATED"/>
    <property type="match status" value="1"/>
</dbReference>
<dbReference type="InterPro" id="IPR051794">
    <property type="entry name" value="PG_Endopeptidase_C40"/>
</dbReference>
<accession>A0ABW9QNC5</accession>
<dbReference type="InterPro" id="IPR000064">
    <property type="entry name" value="NLP_P60_dom"/>
</dbReference>
<evidence type="ECO:0000256" key="2">
    <source>
        <dbReference type="ARBA" id="ARBA00022670"/>
    </source>
</evidence>
<dbReference type="PROSITE" id="PS51935">
    <property type="entry name" value="NLPC_P60"/>
    <property type="match status" value="1"/>
</dbReference>
<proteinExistence type="inferred from homology"/>
<reference evidence="6 7" key="1">
    <citation type="submission" date="2019-11" db="EMBL/GenBank/DDBJ databases">
        <title>Acidiferrimicrobium australis gen. nov., sp. nov., an acidophilic and obligately heterotrophic, member of the Actinobacteria that catalyses dissimilatory oxido- reduction of iron isolated from metal-rich acidic water in Chile.</title>
        <authorList>
            <person name="Gonzalez D."/>
            <person name="Huber K."/>
            <person name="Hedrich S."/>
            <person name="Rojas-Villalobos C."/>
            <person name="Quatrini R."/>
            <person name="Dinamarca M.A."/>
            <person name="Schwarz A."/>
            <person name="Canales C."/>
            <person name="Nancucheo I."/>
        </authorList>
    </citation>
    <scope>NUCLEOTIDE SEQUENCE [LARGE SCALE GENOMIC DNA]</scope>
    <source>
        <strain evidence="6 7">USS-CCA1</strain>
    </source>
</reference>
<evidence type="ECO:0000313" key="7">
    <source>
        <dbReference type="Proteomes" id="UP000437736"/>
    </source>
</evidence>
<dbReference type="Pfam" id="PF00877">
    <property type="entry name" value="NLPC_P60"/>
    <property type="match status" value="1"/>
</dbReference>
<comment type="similarity">
    <text evidence="1">Belongs to the peptidase C40 family.</text>
</comment>
<dbReference type="SUPFAM" id="SSF54001">
    <property type="entry name" value="Cysteine proteinases"/>
    <property type="match status" value="1"/>
</dbReference>
<dbReference type="EMBL" id="WJHE01000026">
    <property type="protein sequence ID" value="MST31260.1"/>
    <property type="molecule type" value="Genomic_DNA"/>
</dbReference>
<keyword evidence="4" id="KW-0788">Thiol protease</keyword>
<dbReference type="Proteomes" id="UP000437736">
    <property type="component" value="Unassembled WGS sequence"/>
</dbReference>
<gene>
    <name evidence="6" type="ORF">GHK86_00750</name>
</gene>
<dbReference type="Gene3D" id="3.90.1720.10">
    <property type="entry name" value="endopeptidase domain like (from Nostoc punctiforme)"/>
    <property type="match status" value="1"/>
</dbReference>
<evidence type="ECO:0000259" key="5">
    <source>
        <dbReference type="PROSITE" id="PS51935"/>
    </source>
</evidence>
<protein>
    <submittedName>
        <fullName evidence="6">NlpC/P60 family protein</fullName>
    </submittedName>
</protein>
<dbReference type="PANTHER" id="PTHR47359">
    <property type="entry name" value="PEPTIDOGLYCAN DL-ENDOPEPTIDASE CWLO"/>
    <property type="match status" value="1"/>
</dbReference>
<evidence type="ECO:0000256" key="1">
    <source>
        <dbReference type="ARBA" id="ARBA00007074"/>
    </source>
</evidence>
<comment type="caution">
    <text evidence="6">The sequence shown here is derived from an EMBL/GenBank/DDBJ whole genome shotgun (WGS) entry which is preliminary data.</text>
</comment>
<keyword evidence="7" id="KW-1185">Reference proteome</keyword>
<organism evidence="6 7">
    <name type="scientific">Acidiferrimicrobium australe</name>
    <dbReference type="NCBI Taxonomy" id="2664430"/>
    <lineage>
        <taxon>Bacteria</taxon>
        <taxon>Bacillati</taxon>
        <taxon>Actinomycetota</taxon>
        <taxon>Acidimicrobiia</taxon>
        <taxon>Acidimicrobiales</taxon>
        <taxon>Acidimicrobiaceae</taxon>
        <taxon>Acidiferrimicrobium</taxon>
    </lineage>
</organism>
<evidence type="ECO:0000256" key="4">
    <source>
        <dbReference type="ARBA" id="ARBA00022807"/>
    </source>
</evidence>
<keyword evidence="2" id="KW-0645">Protease</keyword>
<sequence length="345" mass="34082">MKGVALVAAGVAVAFVVGLAVIAGGATGGTVTNAAVLSVAQLATRTCSVSGPVPGLGASQAANAGQIVSAALSASAENTRAAQIAVMTAMTESGLENLDHGDRDSLGLFQQRPSQGWGTPAQVMDPTYATDAFVKRLLALPGWQTLPPWVAAQAVQRSKYADGSNYQPNWTPAGAVLSAVLADGNTPGACGQGGGDLAGPPSGHGLPAGYAIPGGTPAKHAAVVAFALAQLGKPYVWAAAGPASFDCSGLTMAAWASVGVPLDHYTGDQQTEGQPATAATPVPGDLVLTPGSDSPGPGIAGHVGIYLGDSLVISAIDPQYGIAVQSWSTFVSGGLIAVRDPAPGE</sequence>
<feature type="domain" description="NlpC/P60" evidence="5">
    <location>
        <begin position="217"/>
        <end position="342"/>
    </location>
</feature>
<evidence type="ECO:0000313" key="6">
    <source>
        <dbReference type="EMBL" id="MST31260.1"/>
    </source>
</evidence>